<dbReference type="AlphaFoldDB" id="A0A1F7UKR3"/>
<evidence type="ECO:0000313" key="2">
    <source>
        <dbReference type="EMBL" id="OGL78287.1"/>
    </source>
</evidence>
<feature type="transmembrane region" description="Helical" evidence="1">
    <location>
        <begin position="121"/>
        <end position="148"/>
    </location>
</feature>
<feature type="transmembrane region" description="Helical" evidence="1">
    <location>
        <begin position="230"/>
        <end position="248"/>
    </location>
</feature>
<keyword evidence="1" id="KW-0812">Transmembrane</keyword>
<feature type="transmembrane region" description="Helical" evidence="1">
    <location>
        <begin position="298"/>
        <end position="318"/>
    </location>
</feature>
<keyword evidence="1" id="KW-1133">Transmembrane helix</keyword>
<feature type="transmembrane region" description="Helical" evidence="1">
    <location>
        <begin position="260"/>
        <end position="277"/>
    </location>
</feature>
<comment type="caution">
    <text evidence="2">The sequence shown here is derived from an EMBL/GenBank/DDBJ whole genome shotgun (WGS) entry which is preliminary data.</text>
</comment>
<gene>
    <name evidence="2" type="ORF">A3F28_00030</name>
</gene>
<keyword evidence="1" id="KW-0472">Membrane</keyword>
<proteinExistence type="predicted"/>
<evidence type="ECO:0008006" key="4">
    <source>
        <dbReference type="Google" id="ProtNLM"/>
    </source>
</evidence>
<feature type="transmembrane region" description="Helical" evidence="1">
    <location>
        <begin position="54"/>
        <end position="72"/>
    </location>
</feature>
<protein>
    <recommendedName>
        <fullName evidence="4">Glycosyltransferase RgtA/B/C/D-like domain-containing protein</fullName>
    </recommendedName>
</protein>
<reference evidence="2 3" key="1">
    <citation type="journal article" date="2016" name="Nat. Commun.">
        <title>Thousands of microbial genomes shed light on interconnected biogeochemical processes in an aquifer system.</title>
        <authorList>
            <person name="Anantharaman K."/>
            <person name="Brown C.T."/>
            <person name="Hug L.A."/>
            <person name="Sharon I."/>
            <person name="Castelle C.J."/>
            <person name="Probst A.J."/>
            <person name="Thomas B.C."/>
            <person name="Singh A."/>
            <person name="Wilkins M.J."/>
            <person name="Karaoz U."/>
            <person name="Brodie E.L."/>
            <person name="Williams K.H."/>
            <person name="Hubbard S.S."/>
            <person name="Banfield J.F."/>
        </authorList>
    </citation>
    <scope>NUCLEOTIDE SEQUENCE [LARGE SCALE GENOMIC DNA]</scope>
</reference>
<name>A0A1F7UKR3_9BACT</name>
<dbReference type="EMBL" id="MGEG01000039">
    <property type="protein sequence ID" value="OGL78287.1"/>
    <property type="molecule type" value="Genomic_DNA"/>
</dbReference>
<accession>A0A1F7UKR3</accession>
<evidence type="ECO:0000313" key="3">
    <source>
        <dbReference type="Proteomes" id="UP000176598"/>
    </source>
</evidence>
<feature type="transmembrane region" description="Helical" evidence="1">
    <location>
        <begin position="324"/>
        <end position="346"/>
    </location>
</feature>
<evidence type="ECO:0000256" key="1">
    <source>
        <dbReference type="SAM" id="Phobius"/>
    </source>
</evidence>
<dbReference type="Proteomes" id="UP000176598">
    <property type="component" value="Unassembled WGS sequence"/>
</dbReference>
<feature type="transmembrane region" description="Helical" evidence="1">
    <location>
        <begin position="169"/>
        <end position="187"/>
    </location>
</feature>
<organism evidence="2 3">
    <name type="scientific">Candidatus Uhrbacteria bacterium RIFCSPHIGHO2_12_FULL_57_11</name>
    <dbReference type="NCBI Taxonomy" id="1802398"/>
    <lineage>
        <taxon>Bacteria</taxon>
        <taxon>Candidatus Uhriibacteriota</taxon>
    </lineage>
</organism>
<feature type="transmembrane region" description="Helical" evidence="1">
    <location>
        <begin position="84"/>
        <end position="109"/>
    </location>
</feature>
<sequence>MGFGFDPFIHQAAESIIAKAGLILPKTPYYLGQYVMVVGVARIGAFPLDIFDRALVPVLAAGIIPLLLHWLSMTGRKSATLSPLALILPLPMFILTTPQGFANLWLLAAAATAGSAALPAWLVWLFALAAAATHPIAGVPAMALAAFASIGRLRTTCLPARQADYRLQLRFFLFIIAVAALPFAFWLNARSGGVLNVEIVKPSLGALLRLLPIPALTIPNHFDLPLDLAYLLRWNIPLVIIGLAILGVWRFKIQGRGRTFLPHLLTALAMVGSYLFVRGAMRFPGIIGYEETIFPARLLEAATIVLVPTMAAGAADLIRRLNTASLRVGAVILFSGMMTSAAYLSYPRVDRYEKSSGRSLSASMIHAVQFLEENVERPHIVLADQNAAAAQIKNFGFGPYYGGSYFYSHPSGGLPLYRYYQKMVEEGPTRDVALAAMDFAGTDKAYFIIHDYWKNFPRIVSQAQETADDWAEIDGGAIYIFRYSRDGAPGIGTKNEIF</sequence>